<reference evidence="2" key="5">
    <citation type="submission" date="2020-09" db="EMBL/GenBank/DDBJ databases">
        <authorList>
            <person name="Sun Q."/>
            <person name="Ohkuma M."/>
        </authorList>
    </citation>
    <scope>NUCLEOTIDE SEQUENCE</scope>
    <source>
        <strain evidence="2">JCM 4434</strain>
    </source>
</reference>
<keyword evidence="4" id="KW-1185">Reference proteome</keyword>
<reference evidence="2" key="1">
    <citation type="journal article" date="2014" name="Int. J. Syst. Evol. Microbiol.">
        <title>Complete genome sequence of Corynebacterium casei LMG S-19264T (=DSM 44701T), isolated from a smear-ripened cheese.</title>
        <authorList>
            <consortium name="US DOE Joint Genome Institute (JGI-PGF)"/>
            <person name="Walter F."/>
            <person name="Albersmeier A."/>
            <person name="Kalinowski J."/>
            <person name="Ruckert C."/>
        </authorList>
    </citation>
    <scope>NUCLEOTIDE SEQUENCE</scope>
    <source>
        <strain evidence="2">JCM 4434</strain>
    </source>
</reference>
<dbReference type="Proteomes" id="UP000610124">
    <property type="component" value="Unassembled WGS sequence"/>
</dbReference>
<keyword evidence="1" id="KW-0812">Transmembrane</keyword>
<reference evidence="3 4" key="2">
    <citation type="submission" date="2014-07" db="EMBL/GenBank/DDBJ databases">
        <authorList>
            <person name="Zhang J.E."/>
            <person name="Yang H."/>
            <person name="Guo J."/>
            <person name="Deng Z."/>
            <person name="Luo H."/>
            <person name="Luo M."/>
            <person name="Zhao B."/>
        </authorList>
    </citation>
    <scope>NUCLEOTIDE SEQUENCE [LARGE SCALE GENOMIC DNA]</scope>
    <source>
        <strain evidence="3">ATCC 10762</strain>
        <strain evidence="4">ATCC 10762 / DSM 40127 / CCM 3239 / JCM 4008 / LMG 5968 / NBRC 12843 / NCIMB 8234 / A-377</strain>
    </source>
</reference>
<proteinExistence type="predicted"/>
<feature type="transmembrane region" description="Helical" evidence="1">
    <location>
        <begin position="182"/>
        <end position="203"/>
    </location>
</feature>
<dbReference type="AlphaFoldDB" id="A0A1E7N6P1"/>
<organism evidence="3 4">
    <name type="scientific">Kitasatospora aureofaciens</name>
    <name type="common">Streptomyces aureofaciens</name>
    <dbReference type="NCBI Taxonomy" id="1894"/>
    <lineage>
        <taxon>Bacteria</taxon>
        <taxon>Bacillati</taxon>
        <taxon>Actinomycetota</taxon>
        <taxon>Actinomycetes</taxon>
        <taxon>Kitasatosporales</taxon>
        <taxon>Streptomycetaceae</taxon>
        <taxon>Kitasatospora</taxon>
    </lineage>
</organism>
<feature type="transmembrane region" description="Helical" evidence="1">
    <location>
        <begin position="44"/>
        <end position="65"/>
    </location>
</feature>
<dbReference type="Proteomes" id="UP000037395">
    <property type="component" value="Unassembled WGS sequence"/>
</dbReference>
<evidence type="ECO:0000313" key="4">
    <source>
        <dbReference type="Proteomes" id="UP000037395"/>
    </source>
</evidence>
<dbReference type="GeneID" id="97485408"/>
<evidence type="ECO:0000256" key="1">
    <source>
        <dbReference type="SAM" id="Phobius"/>
    </source>
</evidence>
<feature type="transmembrane region" description="Helical" evidence="1">
    <location>
        <begin position="6"/>
        <end position="24"/>
    </location>
</feature>
<feature type="transmembrane region" description="Helical" evidence="1">
    <location>
        <begin position="210"/>
        <end position="228"/>
    </location>
</feature>
<name>A0A1E7N6P1_KITAU</name>
<dbReference type="OrthoDB" id="4313900at2"/>
<dbReference type="Pfam" id="PF14023">
    <property type="entry name" value="Bestrophin-like"/>
    <property type="match status" value="1"/>
</dbReference>
<dbReference type="InterPro" id="IPR025333">
    <property type="entry name" value="DUF4239"/>
</dbReference>
<gene>
    <name evidence="2" type="ORF">GCM10010502_22810</name>
    <name evidence="3" type="ORF">HS99_0029725</name>
</gene>
<protein>
    <submittedName>
        <fullName evidence="2">Membrane protein</fullName>
    </submittedName>
</protein>
<evidence type="ECO:0000313" key="2">
    <source>
        <dbReference type="EMBL" id="GGU70701.1"/>
    </source>
</evidence>
<keyword evidence="1" id="KW-1133">Transmembrane helix</keyword>
<reference evidence="3" key="4">
    <citation type="submission" date="2016-08" db="EMBL/GenBank/DDBJ databases">
        <title>Sequencing, Assembly and Comparative Genomics of S. aureofaciens ATCC 10762.</title>
        <authorList>
            <person name="Gradnigo J.S."/>
            <person name="Johnson N."/>
            <person name="Somerville G.A."/>
        </authorList>
    </citation>
    <scope>NUCLEOTIDE SEQUENCE [LARGE SCALE GENOMIC DNA]</scope>
    <source>
        <strain evidence="3">ATCC 10762</strain>
    </source>
</reference>
<dbReference type="EMBL" id="JPRF03000027">
    <property type="protein sequence ID" value="OEV36345.1"/>
    <property type="molecule type" value="Genomic_DNA"/>
</dbReference>
<accession>A0A8H9HNW7</accession>
<dbReference type="EMBL" id="BMUB01000004">
    <property type="protein sequence ID" value="GGU70701.1"/>
    <property type="molecule type" value="Genomic_DNA"/>
</dbReference>
<keyword evidence="1" id="KW-0472">Membrane</keyword>
<sequence>MSEWVALVVAMAAACAVVLAVVVLRRRTAGVEENVDETPDVIEYITMMIGVVYAIVLGLAIAGVWEARGAAQDDLFREAQSLREVSDRAVVYPAEFRDQVRSDIDAYVTYVVNVEWDYMSENGAITDKGTQLLDKVQNEVASRAPASDLESQTYQPIMDRIGQASDARNQRGQSAGPTMPGVVWFGLIGGAVVTIGMLFALQIRRTPRELILAACFSVLIAFLLFMIWDFDDPFARSVSVTTQPFVDLFPSLDLKG</sequence>
<accession>A0A1E7N6P1</accession>
<evidence type="ECO:0000313" key="3">
    <source>
        <dbReference type="EMBL" id="OEV36345.1"/>
    </source>
</evidence>
<comment type="caution">
    <text evidence="3">The sequence shown here is derived from an EMBL/GenBank/DDBJ whole genome shotgun (WGS) entry which is preliminary data.</text>
</comment>
<dbReference type="RefSeq" id="WP_030284449.1">
    <property type="nucleotide sequence ID" value="NZ_BMUB01000004.1"/>
</dbReference>
<reference evidence="4" key="3">
    <citation type="submission" date="2016-08" db="EMBL/GenBank/DDBJ databases">
        <title>Sequencing, assembly and comparative genomics of S. aureofaciens ATCC 10762.</title>
        <authorList>
            <person name="Gradnigo J.S."/>
            <person name="Johnson N."/>
            <person name="Somerville G.A."/>
        </authorList>
    </citation>
    <scope>NUCLEOTIDE SEQUENCE [LARGE SCALE GENOMIC DNA]</scope>
    <source>
        <strain evidence="4">ATCC 10762 / DSM 40127 / CCM 3239 / JCM 4008 / LMG 5968 / NBRC 12843 / NCIMB 8234 / A-377</strain>
    </source>
</reference>